<evidence type="ECO:0000313" key="2">
    <source>
        <dbReference type="EMBL" id="GGM41235.1"/>
    </source>
</evidence>
<comment type="caution">
    <text evidence="2">The sequence shown here is derived from an EMBL/GenBank/DDBJ whole genome shotgun (WGS) entry which is preliminary data.</text>
</comment>
<evidence type="ECO:0008006" key="4">
    <source>
        <dbReference type="Google" id="ProtNLM"/>
    </source>
</evidence>
<gene>
    <name evidence="2" type="ORF">GCM10011351_29280</name>
</gene>
<evidence type="ECO:0000256" key="1">
    <source>
        <dbReference type="SAM" id="SignalP"/>
    </source>
</evidence>
<sequence length="381" mass="43760">MKRTLSILFIIVLTTFTAACNEKAPEKPIIEGVEKGKVYDDGIKITVKNKQKDVVYKSFINEEPYELGVTFDENGKHTVKVIAEQNEKETETTVSFEIDDVPPKKPIVNGVEEGKIYADSVEIDFEKEEGVSYSVKIDEEPYKLNTPYKKEGKHRLSILATKESNKLTVEKEVTFTIDHTTYTKKEVEYFTEIALGSEYGGDPYVKKWLEDIYIKVQGNPKNADLETIDKVVKELNDIIKTVNIQVIKENEDTKENVNIYFVPQGDFRKYIPNATLGNWAYFTYFPKTNGEITEAIITIGTFGSDQIDRDHQIREELTQILGLGNDSPKYEDSIFHEDEGQSLNLSYSKLDKKVIELLYRKDIEIGMREKEILETLDERTK</sequence>
<protein>
    <recommendedName>
        <fullName evidence="4">DUF2927 domain-containing protein</fullName>
    </recommendedName>
</protein>
<organism evidence="2 3">
    <name type="scientific">Paraliobacillus quinghaiensis</name>
    <dbReference type="NCBI Taxonomy" id="470815"/>
    <lineage>
        <taxon>Bacteria</taxon>
        <taxon>Bacillati</taxon>
        <taxon>Bacillota</taxon>
        <taxon>Bacilli</taxon>
        <taxon>Bacillales</taxon>
        <taxon>Bacillaceae</taxon>
        <taxon>Paraliobacillus</taxon>
    </lineage>
</organism>
<dbReference type="RefSeq" id="WP_162879234.1">
    <property type="nucleotide sequence ID" value="NZ_QJSH01000033.1"/>
</dbReference>
<keyword evidence="3" id="KW-1185">Reference proteome</keyword>
<dbReference type="EMBL" id="BMLG01000025">
    <property type="protein sequence ID" value="GGM41235.1"/>
    <property type="molecule type" value="Genomic_DNA"/>
</dbReference>
<reference evidence="2" key="1">
    <citation type="journal article" date="2014" name="Int. J. Syst. Evol. Microbiol.">
        <title>Complete genome sequence of Corynebacterium casei LMG S-19264T (=DSM 44701T), isolated from a smear-ripened cheese.</title>
        <authorList>
            <consortium name="US DOE Joint Genome Institute (JGI-PGF)"/>
            <person name="Walter F."/>
            <person name="Albersmeier A."/>
            <person name="Kalinowski J."/>
            <person name="Ruckert C."/>
        </authorList>
    </citation>
    <scope>NUCLEOTIDE SEQUENCE</scope>
    <source>
        <strain evidence="2">CGMCC 1.6333</strain>
    </source>
</reference>
<dbReference type="Pfam" id="PF11150">
    <property type="entry name" value="DUF2927"/>
    <property type="match status" value="1"/>
</dbReference>
<dbReference type="Proteomes" id="UP000618460">
    <property type="component" value="Unassembled WGS sequence"/>
</dbReference>
<keyword evidence="1" id="KW-0732">Signal</keyword>
<dbReference type="InterPro" id="IPR021323">
    <property type="entry name" value="DUF2927"/>
</dbReference>
<feature type="chain" id="PRO_5039181804" description="DUF2927 domain-containing protein" evidence="1">
    <location>
        <begin position="20"/>
        <end position="381"/>
    </location>
</feature>
<feature type="signal peptide" evidence="1">
    <location>
        <begin position="1"/>
        <end position="19"/>
    </location>
</feature>
<reference evidence="2" key="2">
    <citation type="submission" date="2020-09" db="EMBL/GenBank/DDBJ databases">
        <authorList>
            <person name="Sun Q."/>
            <person name="Zhou Y."/>
        </authorList>
    </citation>
    <scope>NUCLEOTIDE SEQUENCE</scope>
    <source>
        <strain evidence="2">CGMCC 1.6333</strain>
    </source>
</reference>
<proteinExistence type="predicted"/>
<dbReference type="AlphaFoldDB" id="A0A917TWD9"/>
<accession>A0A917TWD9</accession>
<dbReference type="PROSITE" id="PS51257">
    <property type="entry name" value="PROKAR_LIPOPROTEIN"/>
    <property type="match status" value="1"/>
</dbReference>
<evidence type="ECO:0000313" key="3">
    <source>
        <dbReference type="Proteomes" id="UP000618460"/>
    </source>
</evidence>
<name>A0A917TWD9_9BACI</name>